<keyword evidence="3" id="KW-0645">Protease</keyword>
<dbReference type="PROSITE" id="PS52034">
    <property type="entry name" value="PEPTIDASE_M32"/>
    <property type="match status" value="1"/>
</dbReference>
<proteinExistence type="predicted"/>
<name>A0A0G1ZPN0_9BACT</name>
<dbReference type="GO" id="GO:0006508">
    <property type="term" value="P:proteolysis"/>
    <property type="evidence" value="ECO:0007669"/>
    <property type="project" value="InterPro"/>
</dbReference>
<accession>A0A0G1ZPN0</accession>
<gene>
    <name evidence="3" type="ORF">UY72_C0022G0011</name>
</gene>
<keyword evidence="3" id="KW-0121">Carboxypeptidase</keyword>
<dbReference type="InterPro" id="IPR001333">
    <property type="entry name" value="Peptidase_M32_Taq"/>
</dbReference>
<dbReference type="GO" id="GO:0046872">
    <property type="term" value="F:metal ion binding"/>
    <property type="evidence" value="ECO:0007669"/>
    <property type="project" value="UniProtKB-KW"/>
</dbReference>
<sequence>SAMRAKTLGYMSGLLHDMFLSMNDKRLLDRLRKTVAKGKTAEAVVVRDVLRAYDREKKLPKKFVEEMSIVCSEAQTVWAKAREQDNFALFAPHLKSIVALKRKEAKLVGYMDSPYDALLDVYEPGMTSKRLTKLFDELKERIIPLVQHHHKAPTLPKGRYSIEDQRTFNAFVAKSMGFDFDRGRLDISSHPFTIHFHPEDVRMTTRYREEDPMYSVGSTIHETGHALYEQGLPAEHFGTALSESVSLGIHESQSRVWENMIGKSKGFWTHFFPHLKATFPKQLKNFTLDQFLAYVNHVAPSFIRTEADEVTYNLHVILRFEIEKDLIEGKIDVDELPAIWNAKMKAYLGVDVPNNKLGVLQDVHWSGGMIGYFPTYVLGNMYAAQFYEQAQKDIRGLEKQYAQGKLAPIREWLRENIHVHGKRYSAEDLVKKVTGKKLSADAFVHYLENKYKTTSRS</sequence>
<feature type="binding site" evidence="1">
    <location>
        <position position="225"/>
    </location>
    <ligand>
        <name>Zn(2+)</name>
        <dbReference type="ChEBI" id="CHEBI:29105"/>
        <note>catalytic</note>
    </ligand>
</feature>
<feature type="active site" description="Proton donor/acceptor" evidence="2">
    <location>
        <position position="222"/>
    </location>
</feature>
<dbReference type="SUPFAM" id="SSF55486">
    <property type="entry name" value="Metalloproteases ('zincins'), catalytic domain"/>
    <property type="match status" value="1"/>
</dbReference>
<dbReference type="CDD" id="cd06460">
    <property type="entry name" value="M32_Taq"/>
    <property type="match status" value="1"/>
</dbReference>
<dbReference type="Gene3D" id="1.10.1370.30">
    <property type="match status" value="1"/>
</dbReference>
<comment type="caution">
    <text evidence="3">The sequence shown here is derived from an EMBL/GenBank/DDBJ whole genome shotgun (WGS) entry which is preliminary data.</text>
</comment>
<dbReference type="Pfam" id="PF02074">
    <property type="entry name" value="Peptidase_M32"/>
    <property type="match status" value="1"/>
</dbReference>
<dbReference type="PIRSF" id="PIRSF006615">
    <property type="entry name" value="Zn_crbxpep_Taq"/>
    <property type="match status" value="1"/>
</dbReference>
<organism evidence="3 4">
    <name type="scientific">Candidatus Uhrbacteria bacterium GW2011_GWD2_52_7</name>
    <dbReference type="NCBI Taxonomy" id="1618989"/>
    <lineage>
        <taxon>Bacteria</taxon>
        <taxon>Candidatus Uhriibacteriota</taxon>
    </lineage>
</organism>
<dbReference type="Proteomes" id="UP000034846">
    <property type="component" value="Unassembled WGS sequence"/>
</dbReference>
<dbReference type="PATRIC" id="fig|1618989.3.peg.368"/>
<dbReference type="EMBL" id="LCRD01000022">
    <property type="protein sequence ID" value="KKW30112.1"/>
    <property type="molecule type" value="Genomic_DNA"/>
</dbReference>
<dbReference type="GO" id="GO:0004181">
    <property type="term" value="F:metallocarboxypeptidase activity"/>
    <property type="evidence" value="ECO:0007669"/>
    <property type="project" value="InterPro"/>
</dbReference>
<evidence type="ECO:0000256" key="2">
    <source>
        <dbReference type="PIRSR" id="PIRSR006615-2"/>
    </source>
</evidence>
<keyword evidence="1" id="KW-0479">Metal-binding</keyword>
<evidence type="ECO:0000313" key="3">
    <source>
        <dbReference type="EMBL" id="KKW30112.1"/>
    </source>
</evidence>
<keyword evidence="3" id="KW-0378">Hydrolase</keyword>
<feature type="non-terminal residue" evidence="3">
    <location>
        <position position="1"/>
    </location>
</feature>
<dbReference type="PRINTS" id="PR00998">
    <property type="entry name" value="CRBOXYPTASET"/>
</dbReference>
<feature type="binding site" evidence="1">
    <location>
        <position position="251"/>
    </location>
    <ligand>
        <name>Zn(2+)</name>
        <dbReference type="ChEBI" id="CHEBI:29105"/>
        <note>catalytic</note>
    </ligand>
</feature>
<evidence type="ECO:0000256" key="1">
    <source>
        <dbReference type="PIRSR" id="PIRSR006615-1"/>
    </source>
</evidence>
<keyword evidence="1" id="KW-0862">Zinc</keyword>
<feature type="binding site" evidence="1">
    <location>
        <position position="221"/>
    </location>
    <ligand>
        <name>Zn(2+)</name>
        <dbReference type="ChEBI" id="CHEBI:29105"/>
        <note>catalytic</note>
    </ligand>
</feature>
<protein>
    <submittedName>
        <fullName evidence="3">Thermostable carboxypeptidase 1</fullName>
    </submittedName>
</protein>
<dbReference type="PANTHER" id="PTHR34217:SF1">
    <property type="entry name" value="CARBOXYPEPTIDASE 1"/>
    <property type="match status" value="1"/>
</dbReference>
<evidence type="ECO:0000313" key="4">
    <source>
        <dbReference type="Proteomes" id="UP000034846"/>
    </source>
</evidence>
<reference evidence="3 4" key="1">
    <citation type="journal article" date="2015" name="Nature">
        <title>rRNA introns, odd ribosomes, and small enigmatic genomes across a large radiation of phyla.</title>
        <authorList>
            <person name="Brown C.T."/>
            <person name="Hug L.A."/>
            <person name="Thomas B.C."/>
            <person name="Sharon I."/>
            <person name="Castelle C.J."/>
            <person name="Singh A."/>
            <person name="Wilkins M.J."/>
            <person name="Williams K.H."/>
            <person name="Banfield J.F."/>
        </authorList>
    </citation>
    <scope>NUCLEOTIDE SEQUENCE [LARGE SCALE GENOMIC DNA]</scope>
</reference>
<comment type="cofactor">
    <cofactor evidence="1">
        <name>Zn(2+)</name>
        <dbReference type="ChEBI" id="CHEBI:29105"/>
    </cofactor>
    <text evidence="1">Binds 1 zinc ion per subunit.</text>
</comment>
<dbReference type="PANTHER" id="PTHR34217">
    <property type="entry name" value="METAL-DEPENDENT CARBOXYPEPTIDASE"/>
    <property type="match status" value="1"/>
</dbReference>
<dbReference type="AlphaFoldDB" id="A0A0G1ZPN0"/>